<comment type="caution">
    <text evidence="4">The sequence shown here is derived from an EMBL/GenBank/DDBJ whole genome shotgun (WGS) entry which is preliminary data.</text>
</comment>
<dbReference type="InterPro" id="IPR016171">
    <property type="entry name" value="Vanillyl_alc_oxidase_C-sub2"/>
</dbReference>
<evidence type="ECO:0000256" key="1">
    <source>
        <dbReference type="ARBA" id="ARBA00022630"/>
    </source>
</evidence>
<dbReference type="AlphaFoldDB" id="A0A9D2RF76"/>
<accession>A0A9D2RF76</accession>
<evidence type="ECO:0000313" key="5">
    <source>
        <dbReference type="Proteomes" id="UP000823889"/>
    </source>
</evidence>
<dbReference type="Proteomes" id="UP000823889">
    <property type="component" value="Unassembled WGS sequence"/>
</dbReference>
<proteinExistence type="predicted"/>
<keyword evidence="1" id="KW-0285">Flavoprotein</keyword>
<dbReference type="EMBL" id="DWUQ01000033">
    <property type="protein sequence ID" value="HJD43730.1"/>
    <property type="molecule type" value="Genomic_DNA"/>
</dbReference>
<protein>
    <recommendedName>
        <fullName evidence="3">FAD-binding oxidoreductase/transferase type 4 C-terminal domain-containing protein</fullName>
    </recommendedName>
</protein>
<evidence type="ECO:0000313" key="4">
    <source>
        <dbReference type="EMBL" id="HJD43730.1"/>
    </source>
</evidence>
<organism evidence="4 5">
    <name type="scientific">Candidatus Paenalcaligenes intestinipullorum</name>
    <dbReference type="NCBI Taxonomy" id="2838718"/>
    <lineage>
        <taxon>Bacteria</taxon>
        <taxon>Pseudomonadati</taxon>
        <taxon>Pseudomonadota</taxon>
        <taxon>Betaproteobacteria</taxon>
        <taxon>Burkholderiales</taxon>
        <taxon>Alcaligenaceae</taxon>
        <taxon>Paenalcaligenes</taxon>
    </lineage>
</organism>
<dbReference type="Pfam" id="PF02913">
    <property type="entry name" value="FAD-oxidase_C"/>
    <property type="match status" value="1"/>
</dbReference>
<name>A0A9D2RF76_9BURK</name>
<feature type="domain" description="FAD-binding oxidoreductase/transferase type 4 C-terminal" evidence="3">
    <location>
        <begin position="90"/>
        <end position="110"/>
    </location>
</feature>
<dbReference type="Gene3D" id="1.10.45.10">
    <property type="entry name" value="Vanillyl-alcohol Oxidase, Chain A, domain 4"/>
    <property type="match status" value="1"/>
</dbReference>
<dbReference type="SUPFAM" id="SSF55103">
    <property type="entry name" value="FAD-linked oxidases, C-terminal domain"/>
    <property type="match status" value="1"/>
</dbReference>
<gene>
    <name evidence="4" type="ORF">H9906_01705</name>
</gene>
<dbReference type="GO" id="GO:0003824">
    <property type="term" value="F:catalytic activity"/>
    <property type="evidence" value="ECO:0007669"/>
    <property type="project" value="InterPro"/>
</dbReference>
<reference evidence="4" key="2">
    <citation type="submission" date="2021-04" db="EMBL/GenBank/DDBJ databases">
        <authorList>
            <person name="Gilroy R."/>
        </authorList>
    </citation>
    <scope>NUCLEOTIDE SEQUENCE</scope>
    <source>
        <strain evidence="4">9264</strain>
    </source>
</reference>
<keyword evidence="2" id="KW-0274">FAD</keyword>
<evidence type="ECO:0000256" key="2">
    <source>
        <dbReference type="ARBA" id="ARBA00022827"/>
    </source>
</evidence>
<reference evidence="4" key="1">
    <citation type="journal article" date="2021" name="PeerJ">
        <title>Extensive microbial diversity within the chicken gut microbiome revealed by metagenomics and culture.</title>
        <authorList>
            <person name="Gilroy R."/>
            <person name="Ravi A."/>
            <person name="Getino M."/>
            <person name="Pursley I."/>
            <person name="Horton D.L."/>
            <person name="Alikhan N.F."/>
            <person name="Baker D."/>
            <person name="Gharbi K."/>
            <person name="Hall N."/>
            <person name="Watson M."/>
            <person name="Adriaenssens E.M."/>
            <person name="Foster-Nyarko E."/>
            <person name="Jarju S."/>
            <person name="Secka A."/>
            <person name="Antonio M."/>
            <person name="Oren A."/>
            <person name="Chaudhuri R.R."/>
            <person name="La Ragione R."/>
            <person name="Hildebrand F."/>
            <person name="Pallen M.J."/>
        </authorList>
    </citation>
    <scope>NUCLEOTIDE SEQUENCE</scope>
    <source>
        <strain evidence="4">9264</strain>
    </source>
</reference>
<evidence type="ECO:0000259" key="3">
    <source>
        <dbReference type="Pfam" id="PF02913"/>
    </source>
</evidence>
<dbReference type="InterPro" id="IPR016164">
    <property type="entry name" value="FAD-linked_Oxase-like_C"/>
</dbReference>
<dbReference type="GO" id="GO:0050660">
    <property type="term" value="F:flavin adenine dinucleotide binding"/>
    <property type="evidence" value="ECO:0007669"/>
    <property type="project" value="InterPro"/>
</dbReference>
<dbReference type="InterPro" id="IPR004113">
    <property type="entry name" value="FAD-bd_oxidored_4_C"/>
</dbReference>
<feature type="non-terminal residue" evidence="4">
    <location>
        <position position="1"/>
    </location>
</feature>
<sequence length="116" mass="12729">NLLHHTDNDPRGLAQTLWRLSVPATTPVMESLGDEVLIEWGGAVRWLYSSVEEAQIRAWAVSVGGTATAFRIPPELDINSPFHPLPAPLLRLQQNLKRAFDPAGILNPGRLYPGAL</sequence>